<keyword evidence="3" id="KW-1185">Reference proteome</keyword>
<comment type="caution">
    <text evidence="2">The sequence shown here is derived from an EMBL/GenBank/DDBJ whole genome shotgun (WGS) entry which is preliminary data.</text>
</comment>
<evidence type="ECO:0000313" key="2">
    <source>
        <dbReference type="EMBL" id="MEQ2558281.1"/>
    </source>
</evidence>
<gene>
    <name evidence="2" type="ORF">WMO43_10445</name>
</gene>
<reference evidence="2 3" key="1">
    <citation type="submission" date="2024-03" db="EMBL/GenBank/DDBJ databases">
        <title>Human intestinal bacterial collection.</title>
        <authorList>
            <person name="Pauvert C."/>
            <person name="Hitch T.C.A."/>
            <person name="Clavel T."/>
        </authorList>
    </citation>
    <scope>NUCLEOTIDE SEQUENCE [LARGE SCALE GENOMIC DNA]</scope>
    <source>
        <strain evidence="2 3">CLA-AA-H185</strain>
    </source>
</reference>
<accession>A0ABV1HGA3</accession>
<keyword evidence="1" id="KW-0732">Signal</keyword>
<sequence>MKKRVGCVFMSMLLFFGIAVMGVDAAGKKQDFTPKTITVKKSYTSSTEKYLNEKKTYRIIKSYDELKQFQKKTQKAYVKANGKQAKAKFEKSAFNKKLNRYKKSYFKSKTLCIIEDSQSSSSKKVKPGKVKLKQNAKGKIYLQLEVQVKSPGKNVSMTTDMHYYQYFVEANAKDVKQIQSCKVKNVDLNK</sequence>
<dbReference type="EMBL" id="JBBMEX010000010">
    <property type="protein sequence ID" value="MEQ2558281.1"/>
    <property type="molecule type" value="Genomic_DNA"/>
</dbReference>
<evidence type="ECO:0000313" key="3">
    <source>
        <dbReference type="Proteomes" id="UP001454489"/>
    </source>
</evidence>
<proteinExistence type="predicted"/>
<dbReference type="RefSeq" id="WP_353531124.1">
    <property type="nucleotide sequence ID" value="NZ_JBBMEX010000010.1"/>
</dbReference>
<name>A0ABV1HGA3_9FIRM</name>
<feature type="signal peptide" evidence="1">
    <location>
        <begin position="1"/>
        <end position="25"/>
    </location>
</feature>
<feature type="chain" id="PRO_5046828623" evidence="1">
    <location>
        <begin position="26"/>
        <end position="190"/>
    </location>
</feature>
<evidence type="ECO:0000256" key="1">
    <source>
        <dbReference type="SAM" id="SignalP"/>
    </source>
</evidence>
<dbReference type="Proteomes" id="UP001454489">
    <property type="component" value="Unassembled WGS sequence"/>
</dbReference>
<organism evidence="2 3">
    <name type="scientific">Maccoyibacter intestinihominis</name>
    <dbReference type="NCBI Taxonomy" id="3133499"/>
    <lineage>
        <taxon>Bacteria</taxon>
        <taxon>Bacillati</taxon>
        <taxon>Bacillota</taxon>
        <taxon>Clostridia</taxon>
        <taxon>Lachnospirales</taxon>
        <taxon>Lachnospiraceae</taxon>
        <taxon>Maccoyibacter</taxon>
    </lineage>
</organism>
<protein>
    <submittedName>
        <fullName evidence="2">Uncharacterized protein</fullName>
    </submittedName>
</protein>